<dbReference type="PROSITE" id="PS50088">
    <property type="entry name" value="ANK_REPEAT"/>
    <property type="match status" value="1"/>
</dbReference>
<dbReference type="InterPro" id="IPR011539">
    <property type="entry name" value="RHD_DNA_bind_dom"/>
</dbReference>
<dbReference type="Gene3D" id="2.60.40.340">
    <property type="entry name" value="Rel homology domain (RHD), DNA-binding domain"/>
    <property type="match status" value="1"/>
</dbReference>
<evidence type="ECO:0000313" key="4">
    <source>
        <dbReference type="EMBL" id="KAG7165457.1"/>
    </source>
</evidence>
<dbReference type="PANTHER" id="PTHR24169">
    <property type="entry name" value="NUCLEAR FACTOR NF-KAPPA-B PROTEIN"/>
    <property type="match status" value="1"/>
</dbReference>
<dbReference type="Gene3D" id="1.25.40.20">
    <property type="entry name" value="Ankyrin repeat-containing domain"/>
    <property type="match status" value="1"/>
</dbReference>
<feature type="domain" description="RHD" evidence="3">
    <location>
        <begin position="79"/>
        <end position="284"/>
    </location>
</feature>
<dbReference type="PANTHER" id="PTHR24169:SF28">
    <property type="entry name" value="NUCLEAR FACTOR NF-KAPPA-B P110 SUBUNIT"/>
    <property type="match status" value="1"/>
</dbReference>
<feature type="region of interest" description="Disordered" evidence="2">
    <location>
        <begin position="433"/>
        <end position="473"/>
    </location>
</feature>
<feature type="non-terminal residue" evidence="4">
    <location>
        <position position="961"/>
    </location>
</feature>
<dbReference type="SUPFAM" id="SSF49417">
    <property type="entry name" value="p53-like transcription factors"/>
    <property type="match status" value="1"/>
</dbReference>
<feature type="compositionally biased region" description="Low complexity" evidence="2">
    <location>
        <begin position="487"/>
        <end position="505"/>
    </location>
</feature>
<dbReference type="Pfam" id="PF00554">
    <property type="entry name" value="RHD_DNA_bind"/>
    <property type="match status" value="1"/>
</dbReference>
<evidence type="ECO:0000259" key="3">
    <source>
        <dbReference type="PROSITE" id="PS50254"/>
    </source>
</evidence>
<dbReference type="InterPro" id="IPR036770">
    <property type="entry name" value="Ankyrin_rpt-contain_sf"/>
</dbReference>
<feature type="region of interest" description="Disordered" evidence="2">
    <location>
        <begin position="614"/>
        <end position="668"/>
    </location>
</feature>
<gene>
    <name evidence="4" type="primary">Rel-L</name>
    <name evidence="4" type="ORF">Hamer_G007299</name>
</gene>
<evidence type="ECO:0000256" key="2">
    <source>
        <dbReference type="SAM" id="MobiDB-lite"/>
    </source>
</evidence>
<proteinExistence type="predicted"/>
<feature type="compositionally biased region" description="Polar residues" evidence="2">
    <location>
        <begin position="525"/>
        <end position="553"/>
    </location>
</feature>
<dbReference type="InterPro" id="IPR037059">
    <property type="entry name" value="RHD_DNA_bind_dom_sf"/>
</dbReference>
<dbReference type="GO" id="GO:0000978">
    <property type="term" value="F:RNA polymerase II cis-regulatory region sequence-specific DNA binding"/>
    <property type="evidence" value="ECO:0007669"/>
    <property type="project" value="TreeGrafter"/>
</dbReference>
<dbReference type="Pfam" id="PF12796">
    <property type="entry name" value="Ank_2"/>
    <property type="match status" value="1"/>
</dbReference>
<dbReference type="AlphaFoldDB" id="A0A8J5MW06"/>
<keyword evidence="1" id="KW-0040">ANK repeat</keyword>
<dbReference type="InterPro" id="IPR008967">
    <property type="entry name" value="p53-like_TF_DNA-bd_sf"/>
</dbReference>
<comment type="caution">
    <text evidence="4">The sequence shown here is derived from an EMBL/GenBank/DDBJ whole genome shotgun (WGS) entry which is preliminary data.</text>
</comment>
<organism evidence="4 5">
    <name type="scientific">Homarus americanus</name>
    <name type="common">American lobster</name>
    <dbReference type="NCBI Taxonomy" id="6706"/>
    <lineage>
        <taxon>Eukaryota</taxon>
        <taxon>Metazoa</taxon>
        <taxon>Ecdysozoa</taxon>
        <taxon>Arthropoda</taxon>
        <taxon>Crustacea</taxon>
        <taxon>Multicrustacea</taxon>
        <taxon>Malacostraca</taxon>
        <taxon>Eumalacostraca</taxon>
        <taxon>Eucarida</taxon>
        <taxon>Decapoda</taxon>
        <taxon>Pleocyemata</taxon>
        <taxon>Astacidea</taxon>
        <taxon>Nephropoidea</taxon>
        <taxon>Nephropidae</taxon>
        <taxon>Homarus</taxon>
    </lineage>
</organism>
<dbReference type="InterPro" id="IPR013783">
    <property type="entry name" value="Ig-like_fold"/>
</dbReference>
<dbReference type="SMART" id="SM00248">
    <property type="entry name" value="ANK"/>
    <property type="match status" value="5"/>
</dbReference>
<dbReference type="PROSITE" id="PS50297">
    <property type="entry name" value="ANK_REP_REGION"/>
    <property type="match status" value="1"/>
</dbReference>
<dbReference type="InterPro" id="IPR002110">
    <property type="entry name" value="Ankyrin_rpt"/>
</dbReference>
<feature type="region of interest" description="Disordered" evidence="2">
    <location>
        <begin position="487"/>
        <end position="553"/>
    </location>
</feature>
<accession>A0A8J5MW06</accession>
<dbReference type="InterPro" id="IPR002909">
    <property type="entry name" value="IPT_dom"/>
</dbReference>
<sequence>CGLSQAYVGVDEVGRWAGGSVASPLLWSTRDAPPPPSGGMNSPYRGESASPYSSDHSVGVPSPPTVVAAFNRPYDAVHHDGPYIHLLEQPQPKFRFRYKSEMVGTHGQLKADRADKNRAVFPTVKLAKWSLGPAVIRLTLYTAEDNVNQRKRHVHELSGKNCDRETGICEVVVDDKCDYTANLGIIHIAKRDTREIIFQRKKDDLLSHARVRKPQCGYKEIEMSITPTDHKRMDEEADEEAKTMDLNKVVLRFQAFQYDKSIERYRAITLPVDSDKMPPQENSRLCECQPARPLVPAELKSDNIQVKFFELDQNDREVWAAYGEFTDSDVHHQYAIVFKTPRYRFTNLNTSVRVKVQLERPTDRDTSDPLDFTYIPDSLKRSRVNLENTLEEGKRHLNDPPAKRFNFNPYTNEAIDLSNNSSDFNDANVLNPFSLEIPNQSPQHAVPSPGNPGDSSNQGLYSPIHPGSTGTPTTEYVTICNGVLQVPSPGQQLSPSSPQYSQTSPGELSGASPPYQGPSGGGMTPQFSQVQSPQYTQVPSPIQSSGETWESIQQGVSLQPQQNMPAPDFELPSCFSVGTIGQDATLMDMLDIAGGQLDFGTGFMGNTDIKLDYGGKKDSKKKQRDQPINTGQDIADLSKMMSEVRVEDTIERNRRNPPTQAGGSGQRNAPNVDVAFRVAVSAAECLQAYAATGDISLLLATHRYLLAVQNNQGDTALHTAVSNKNMEAFNKILKASEKINPRDLLNAQNFANETALLQAVRGNEVTMVKRLVAVLGCDVSIADAQGNNPIHCAAELHDHRCLEALLTRPINGSRSSLTQAINAYNYHGAQVHHCERKRGAKPLHLAAMFHRHEIASFLLSNTSVTVEAGMFDGNTALHLAAQARDQVMCRILLRAHILAILRGEEILEENAGAEAQVLVEKKEAPAALDSGIDISVTDIQGPDSTYEEEKCVSELSERVRG</sequence>
<dbReference type="EMBL" id="JAHLQT010024345">
    <property type="protein sequence ID" value="KAG7165457.1"/>
    <property type="molecule type" value="Genomic_DNA"/>
</dbReference>
<dbReference type="SMART" id="SM00429">
    <property type="entry name" value="IPT"/>
    <property type="match status" value="1"/>
</dbReference>
<dbReference type="InterPro" id="IPR032397">
    <property type="entry name" value="RHD_dimer"/>
</dbReference>
<dbReference type="PRINTS" id="PR00057">
    <property type="entry name" value="NFKBTNSCPFCT"/>
</dbReference>
<feature type="non-terminal residue" evidence="4">
    <location>
        <position position="1"/>
    </location>
</feature>
<evidence type="ECO:0000256" key="1">
    <source>
        <dbReference type="PROSITE-ProRule" id="PRU00023"/>
    </source>
</evidence>
<feature type="compositionally biased region" description="Basic and acidic residues" evidence="2">
    <location>
        <begin position="642"/>
        <end position="654"/>
    </location>
</feature>
<reference evidence="4" key="1">
    <citation type="journal article" date="2021" name="Sci. Adv.">
        <title>The American lobster genome reveals insights on longevity, neural, and immune adaptations.</title>
        <authorList>
            <person name="Polinski J.M."/>
            <person name="Zimin A.V."/>
            <person name="Clark K.F."/>
            <person name="Kohn A.B."/>
            <person name="Sadowski N."/>
            <person name="Timp W."/>
            <person name="Ptitsyn A."/>
            <person name="Khanna P."/>
            <person name="Romanova D.Y."/>
            <person name="Williams P."/>
            <person name="Greenwood S.J."/>
            <person name="Moroz L.L."/>
            <person name="Walt D.R."/>
            <person name="Bodnar A.G."/>
        </authorList>
    </citation>
    <scope>NUCLEOTIDE SEQUENCE</scope>
    <source>
        <strain evidence="4">GMGI-L3</strain>
    </source>
</reference>
<keyword evidence="5" id="KW-1185">Reference proteome</keyword>
<dbReference type="Pfam" id="PF16179">
    <property type="entry name" value="RHD_dimer"/>
    <property type="match status" value="1"/>
</dbReference>
<name>A0A8J5MW06_HOMAM</name>
<feature type="repeat" description="ANK" evidence="1">
    <location>
        <begin position="712"/>
        <end position="744"/>
    </location>
</feature>
<feature type="compositionally biased region" description="Polar residues" evidence="2">
    <location>
        <begin position="656"/>
        <end position="668"/>
    </location>
</feature>
<dbReference type="PROSITE" id="PS50254">
    <property type="entry name" value="REL_2"/>
    <property type="match status" value="1"/>
</dbReference>
<protein>
    <submittedName>
        <fullName evidence="4">Nuclear factor NF-kappa-B p110 subunit-like</fullName>
    </submittedName>
</protein>
<dbReference type="GO" id="GO:0000981">
    <property type="term" value="F:DNA-binding transcription factor activity, RNA polymerase II-specific"/>
    <property type="evidence" value="ECO:0007669"/>
    <property type="project" value="TreeGrafter"/>
</dbReference>
<dbReference type="SUPFAM" id="SSF48403">
    <property type="entry name" value="Ankyrin repeat"/>
    <property type="match status" value="1"/>
</dbReference>
<dbReference type="InterPro" id="IPR000451">
    <property type="entry name" value="NFkB/Dor"/>
</dbReference>
<dbReference type="InterPro" id="IPR014756">
    <property type="entry name" value="Ig_E-set"/>
</dbReference>
<feature type="region of interest" description="Disordered" evidence="2">
    <location>
        <begin position="25"/>
        <end position="60"/>
    </location>
</feature>
<dbReference type="SUPFAM" id="SSF81296">
    <property type="entry name" value="E set domains"/>
    <property type="match status" value="1"/>
</dbReference>
<evidence type="ECO:0000313" key="5">
    <source>
        <dbReference type="Proteomes" id="UP000747542"/>
    </source>
</evidence>
<dbReference type="GO" id="GO:0005737">
    <property type="term" value="C:cytoplasm"/>
    <property type="evidence" value="ECO:0007669"/>
    <property type="project" value="InterPro"/>
</dbReference>
<dbReference type="Proteomes" id="UP000747542">
    <property type="component" value="Unassembled WGS sequence"/>
</dbReference>
<dbReference type="Gene3D" id="2.60.40.10">
    <property type="entry name" value="Immunoglobulins"/>
    <property type="match status" value="1"/>
</dbReference>